<comment type="subcellular location">
    <subcellularLocation>
        <location evidence="1">Endomembrane system</location>
        <topology evidence="1">Multi-pass membrane protein</topology>
    </subcellularLocation>
</comment>
<evidence type="ECO:0000256" key="6">
    <source>
        <dbReference type="ARBA" id="ARBA00022840"/>
    </source>
</evidence>
<dbReference type="Proteomes" id="UP001153365">
    <property type="component" value="Unassembled WGS sequence"/>
</dbReference>
<keyword evidence="8 9" id="KW-0472">Membrane</keyword>
<dbReference type="Gene3D" id="1.20.1560.10">
    <property type="entry name" value="ABC transporter type 1, transmembrane domain"/>
    <property type="match status" value="1"/>
</dbReference>
<dbReference type="InterPro" id="IPR050173">
    <property type="entry name" value="ABC_transporter_C-like"/>
</dbReference>
<feature type="domain" description="ABC transmembrane type-1" evidence="10">
    <location>
        <begin position="1"/>
        <end position="92"/>
    </location>
</feature>
<dbReference type="PANTHER" id="PTHR24223">
    <property type="entry name" value="ATP-BINDING CASSETTE SUB-FAMILY C"/>
    <property type="match status" value="1"/>
</dbReference>
<evidence type="ECO:0000256" key="9">
    <source>
        <dbReference type="SAM" id="Phobius"/>
    </source>
</evidence>
<keyword evidence="4" id="KW-0677">Repeat</keyword>
<evidence type="ECO:0000256" key="8">
    <source>
        <dbReference type="ARBA" id="ARBA00023136"/>
    </source>
</evidence>
<dbReference type="GO" id="GO:0140359">
    <property type="term" value="F:ABC-type transporter activity"/>
    <property type="evidence" value="ECO:0007669"/>
    <property type="project" value="InterPro"/>
</dbReference>
<evidence type="ECO:0000256" key="3">
    <source>
        <dbReference type="ARBA" id="ARBA00022692"/>
    </source>
</evidence>
<keyword evidence="5" id="KW-0547">Nucleotide-binding</keyword>
<feature type="non-terminal residue" evidence="11">
    <location>
        <position position="1"/>
    </location>
</feature>
<dbReference type="GO" id="GO:0012505">
    <property type="term" value="C:endomembrane system"/>
    <property type="evidence" value="ECO:0007669"/>
    <property type="project" value="UniProtKB-SubCell"/>
</dbReference>
<keyword evidence="6" id="KW-0067">ATP-binding</keyword>
<dbReference type="EMBL" id="CALTRL010002264">
    <property type="protein sequence ID" value="CAH7675171.1"/>
    <property type="molecule type" value="Genomic_DNA"/>
</dbReference>
<dbReference type="AlphaFoldDB" id="A0AAV0AXS9"/>
<evidence type="ECO:0000256" key="4">
    <source>
        <dbReference type="ARBA" id="ARBA00022737"/>
    </source>
</evidence>
<accession>A0AAV0AXS9</accession>
<dbReference type="Pfam" id="PF00664">
    <property type="entry name" value="ABC_membrane"/>
    <property type="match status" value="1"/>
</dbReference>
<comment type="caution">
    <text evidence="11">The sequence shown here is derived from an EMBL/GenBank/DDBJ whole genome shotgun (WGS) entry which is preliminary data.</text>
</comment>
<reference evidence="11" key="1">
    <citation type="submission" date="2022-06" db="EMBL/GenBank/DDBJ databases">
        <authorList>
            <consortium name="SYNGENTA / RWTH Aachen University"/>
        </authorList>
    </citation>
    <scope>NUCLEOTIDE SEQUENCE</scope>
</reference>
<feature type="transmembrane region" description="Helical" evidence="9">
    <location>
        <begin position="20"/>
        <end position="48"/>
    </location>
</feature>
<evidence type="ECO:0000313" key="12">
    <source>
        <dbReference type="Proteomes" id="UP001153365"/>
    </source>
</evidence>
<evidence type="ECO:0000256" key="7">
    <source>
        <dbReference type="ARBA" id="ARBA00022989"/>
    </source>
</evidence>
<sequence length="92" mass="10177">DVSVIDTALARVFSGVFCTAAQVISVIGVVIWGVLQIFVILITLLFVYKRIQSYYLATLRELKRIDAVTKSPTFAMFCETLNGVATIRAFAE</sequence>
<evidence type="ECO:0000256" key="2">
    <source>
        <dbReference type="ARBA" id="ARBA00022448"/>
    </source>
</evidence>
<evidence type="ECO:0000313" key="11">
    <source>
        <dbReference type="EMBL" id="CAH7675171.1"/>
    </source>
</evidence>
<name>A0AAV0AXS9_PHAPC</name>
<dbReference type="GO" id="GO:0016020">
    <property type="term" value="C:membrane"/>
    <property type="evidence" value="ECO:0007669"/>
    <property type="project" value="InterPro"/>
</dbReference>
<protein>
    <recommendedName>
        <fullName evidence="10">ABC transmembrane type-1 domain-containing protein</fullName>
    </recommendedName>
</protein>
<evidence type="ECO:0000259" key="10">
    <source>
        <dbReference type="PROSITE" id="PS50929"/>
    </source>
</evidence>
<proteinExistence type="predicted"/>
<keyword evidence="7 9" id="KW-1133">Transmembrane helix</keyword>
<dbReference type="GO" id="GO:0005524">
    <property type="term" value="F:ATP binding"/>
    <property type="evidence" value="ECO:0007669"/>
    <property type="project" value="UniProtKB-KW"/>
</dbReference>
<dbReference type="PROSITE" id="PS50929">
    <property type="entry name" value="ABC_TM1F"/>
    <property type="match status" value="1"/>
</dbReference>
<dbReference type="PANTHER" id="PTHR24223:SF443">
    <property type="entry name" value="MULTIDRUG-RESISTANCE LIKE PROTEIN 1, ISOFORM I"/>
    <property type="match status" value="1"/>
</dbReference>
<organism evidence="11 12">
    <name type="scientific">Phakopsora pachyrhizi</name>
    <name type="common">Asian soybean rust disease fungus</name>
    <dbReference type="NCBI Taxonomy" id="170000"/>
    <lineage>
        <taxon>Eukaryota</taxon>
        <taxon>Fungi</taxon>
        <taxon>Dikarya</taxon>
        <taxon>Basidiomycota</taxon>
        <taxon>Pucciniomycotina</taxon>
        <taxon>Pucciniomycetes</taxon>
        <taxon>Pucciniales</taxon>
        <taxon>Phakopsoraceae</taxon>
        <taxon>Phakopsora</taxon>
    </lineage>
</organism>
<evidence type="ECO:0000256" key="5">
    <source>
        <dbReference type="ARBA" id="ARBA00022741"/>
    </source>
</evidence>
<keyword evidence="3 9" id="KW-0812">Transmembrane</keyword>
<keyword evidence="12" id="KW-1185">Reference proteome</keyword>
<keyword evidence="2" id="KW-0813">Transport</keyword>
<dbReference type="SUPFAM" id="SSF90123">
    <property type="entry name" value="ABC transporter transmembrane region"/>
    <property type="match status" value="1"/>
</dbReference>
<dbReference type="InterPro" id="IPR036640">
    <property type="entry name" value="ABC1_TM_sf"/>
</dbReference>
<evidence type="ECO:0000256" key="1">
    <source>
        <dbReference type="ARBA" id="ARBA00004127"/>
    </source>
</evidence>
<dbReference type="InterPro" id="IPR011527">
    <property type="entry name" value="ABC1_TM_dom"/>
</dbReference>
<gene>
    <name evidence="11" type="ORF">PPACK8108_LOCUS10141</name>
</gene>